<evidence type="ECO:0000313" key="5">
    <source>
        <dbReference type="Proteomes" id="UP000027192"/>
    </source>
</evidence>
<dbReference type="InterPro" id="IPR003325">
    <property type="entry name" value="TerD"/>
</dbReference>
<gene>
    <name evidence="4" type="ORF">EA58_19100</name>
</gene>
<dbReference type="CDD" id="cd06974">
    <property type="entry name" value="TerD_like"/>
    <property type="match status" value="1"/>
</dbReference>
<proteinExistence type="inferred from homology"/>
<evidence type="ECO:0000259" key="3">
    <source>
        <dbReference type="Pfam" id="PF02342"/>
    </source>
</evidence>
<dbReference type="GO" id="GO:0046690">
    <property type="term" value="P:response to tellurium ion"/>
    <property type="evidence" value="ECO:0007669"/>
    <property type="project" value="UniProtKB-KW"/>
</dbReference>
<dbReference type="Gene3D" id="2.60.60.30">
    <property type="entry name" value="sav2460 like domains"/>
    <property type="match status" value="1"/>
</dbReference>
<dbReference type="EMBL" id="JMIB01000038">
    <property type="protein sequence ID" value="KDM90048.1"/>
    <property type="molecule type" value="Genomic_DNA"/>
</dbReference>
<dbReference type="STRING" id="1654360.EA58_19100"/>
<dbReference type="PANTHER" id="PTHR32097">
    <property type="entry name" value="CAMP-BINDING PROTEIN 1-RELATED"/>
    <property type="match status" value="1"/>
</dbReference>
<evidence type="ECO:0000256" key="1">
    <source>
        <dbReference type="ARBA" id="ARBA00008775"/>
    </source>
</evidence>
<reference evidence="4 5" key="1">
    <citation type="submission" date="2014-04" db="EMBL/GenBank/DDBJ databases">
        <title>Draft genome sequence of Photobacterium halotolerans S2753: a solonamide, ngercheumicin and holomycin producer.</title>
        <authorList>
            <person name="Machado H.R."/>
            <person name="Gram L."/>
        </authorList>
    </citation>
    <scope>NUCLEOTIDE SEQUENCE [LARGE SCALE GENOMIC DNA]</scope>
    <source>
        <strain evidence="4 5">S2753</strain>
    </source>
</reference>
<comment type="similarity">
    <text evidence="1">Belongs to the CAPAB/TerDEXZ family.</text>
</comment>
<feature type="domain" description="TerD" evidence="3">
    <location>
        <begin position="1"/>
        <end position="190"/>
    </location>
</feature>
<keyword evidence="2" id="KW-0778">Tellurium resistance</keyword>
<evidence type="ECO:0000256" key="2">
    <source>
        <dbReference type="ARBA" id="ARBA00022686"/>
    </source>
</evidence>
<organism evidence="4 5">
    <name type="scientific">Photobacterium galatheae</name>
    <dbReference type="NCBI Taxonomy" id="1654360"/>
    <lineage>
        <taxon>Bacteria</taxon>
        <taxon>Pseudomonadati</taxon>
        <taxon>Pseudomonadota</taxon>
        <taxon>Gammaproteobacteria</taxon>
        <taxon>Vibrionales</taxon>
        <taxon>Vibrionaceae</taxon>
        <taxon>Photobacterium</taxon>
    </lineage>
</organism>
<sequence length="191" mass="20866">MAINLEKGNTINLQKAEPGLVNLRLGLGWDPVTNASPFDIDSSAFICRHNAQGEPKLISDGHFVFYNNLKCPQGAVVHTGDNRTGNGDGDDEIIKINLTSMSPEADEISLIVTIHDAPARNHNFGMVRNSYIKLYNEDSGQLIAQFNLGNDFGSETSVQFGSLFKENGQWNFKAVGAGYQLGLVDFVNGYQ</sequence>
<keyword evidence="5" id="KW-1185">Reference proteome</keyword>
<dbReference type="AlphaFoldDB" id="A0A066RRM5"/>
<accession>A0A066RRM5</accession>
<comment type="caution">
    <text evidence="4">The sequence shown here is derived from an EMBL/GenBank/DDBJ whole genome shotgun (WGS) entry which is preliminary data.</text>
</comment>
<evidence type="ECO:0000313" key="4">
    <source>
        <dbReference type="EMBL" id="KDM90048.1"/>
    </source>
</evidence>
<dbReference type="InterPro" id="IPR051324">
    <property type="entry name" value="Stress/Tellurium_Resist"/>
</dbReference>
<dbReference type="RefSeq" id="WP_036756179.1">
    <property type="nucleotide sequence ID" value="NZ_JAGSGC010000008.1"/>
</dbReference>
<dbReference type="Pfam" id="PF02342">
    <property type="entry name" value="TerD"/>
    <property type="match status" value="1"/>
</dbReference>
<dbReference type="Proteomes" id="UP000027192">
    <property type="component" value="Unassembled WGS sequence"/>
</dbReference>
<dbReference type="PANTHER" id="PTHR32097:SF4">
    <property type="entry name" value="GENERAL STRESS PROTEIN 16U"/>
    <property type="match status" value="1"/>
</dbReference>
<dbReference type="OrthoDB" id="570928at2"/>
<protein>
    <submittedName>
        <fullName evidence="4">Chemical-damaging agent resistance protein C</fullName>
    </submittedName>
</protein>
<name>A0A066RRM5_9GAMM</name>